<feature type="domain" description="SMP-30/Gluconolactonase/LRE-like region" evidence="2">
    <location>
        <begin position="298"/>
        <end position="434"/>
    </location>
</feature>
<reference evidence="3 4" key="1">
    <citation type="submission" date="2018-06" db="EMBL/GenBank/DDBJ databases">
        <title>Complete Genomes of Monosporascus.</title>
        <authorList>
            <person name="Robinson A.J."/>
            <person name="Natvig D.O."/>
        </authorList>
    </citation>
    <scope>NUCLEOTIDE SEQUENCE [LARGE SCALE GENOMIC DNA]</scope>
    <source>
        <strain evidence="3 4">CBS 609.92</strain>
    </source>
</reference>
<dbReference type="InterPro" id="IPR011042">
    <property type="entry name" value="6-blade_b-propeller_TolB-like"/>
</dbReference>
<feature type="signal peptide" evidence="1">
    <location>
        <begin position="1"/>
        <end position="19"/>
    </location>
</feature>
<dbReference type="PANTHER" id="PTHR47064:SF2">
    <property type="entry name" value="SMP-30_GLUCONOLACTONASE_LRE-LIKE REGION DOMAIN-CONTAINING PROTEIN-RELATED"/>
    <property type="match status" value="1"/>
</dbReference>
<accession>A0ABY0H7L6</accession>
<proteinExistence type="predicted"/>
<dbReference type="SUPFAM" id="SSF63829">
    <property type="entry name" value="Calcium-dependent phosphotriesterase"/>
    <property type="match status" value="1"/>
</dbReference>
<dbReference type="PANTHER" id="PTHR47064">
    <property type="entry name" value="PUTATIVE (AFU_ORTHOLOGUE AFUA_1G08990)-RELATED"/>
    <property type="match status" value="1"/>
</dbReference>
<dbReference type="EMBL" id="QJNS01000120">
    <property type="protein sequence ID" value="RYO86228.1"/>
    <property type="molecule type" value="Genomic_DNA"/>
</dbReference>
<gene>
    <name evidence="3" type="ORF">DL762_004847</name>
</gene>
<sequence length="460" mass="50182">MPPFSSSLAALLAGALARAYTYDSEYKAGAPSRGTIPEQVQVIDQKAFNVLPYVPPLTESNATTFFVPPGLDAAALRDRPFHVYDDEFFDVIGSNPTLTLIARTDSDPLFHEAVVWYPPTDEVFFVQNAGPPAAGTGLNKSSIILKIDLSEAAAVSDRRNATGAVSVHIVDSNPLVVNPNGGTNYRGQLLFAAEGQGPDVASDLIIMNPREPYNTTVLLNNYFGRQFSSLNDVAVNPRNDDVYFTDTLYGESCLCALPFPPPRPVEKDSESSNDSVHPEEDSHHLYLTVCLRWYLQDFRPPPGMRNQVYRLDDKTGAVTAVADGFHLPNGITFSPDGKHAYITDTGVSQGFWGFNQSYPASIYRFDVQDDGTWENRKLFAYVHSRAPDGIHCDSNGNVYSGCGDGVHVWNPSGKLIGKIYLGEKSANFNFAGDGRMVICAETNLYYATLAASGGGYIMEV</sequence>
<evidence type="ECO:0000259" key="2">
    <source>
        <dbReference type="Pfam" id="PF08450"/>
    </source>
</evidence>
<evidence type="ECO:0000313" key="4">
    <source>
        <dbReference type="Proteomes" id="UP000294003"/>
    </source>
</evidence>
<name>A0ABY0H7L6_9PEZI</name>
<keyword evidence="4" id="KW-1185">Reference proteome</keyword>
<dbReference type="InterPro" id="IPR013658">
    <property type="entry name" value="SGL"/>
</dbReference>
<dbReference type="Gene3D" id="2.120.10.30">
    <property type="entry name" value="TolB, C-terminal domain"/>
    <property type="match status" value="2"/>
</dbReference>
<dbReference type="InterPro" id="IPR052988">
    <property type="entry name" value="Oryzine_lactonohydrolase"/>
</dbReference>
<keyword evidence="1" id="KW-0732">Signal</keyword>
<dbReference type="Proteomes" id="UP000294003">
    <property type="component" value="Unassembled WGS sequence"/>
</dbReference>
<organism evidence="3 4">
    <name type="scientific">Monosporascus cannonballus</name>
    <dbReference type="NCBI Taxonomy" id="155416"/>
    <lineage>
        <taxon>Eukaryota</taxon>
        <taxon>Fungi</taxon>
        <taxon>Dikarya</taxon>
        <taxon>Ascomycota</taxon>
        <taxon>Pezizomycotina</taxon>
        <taxon>Sordariomycetes</taxon>
        <taxon>Xylariomycetidae</taxon>
        <taxon>Xylariales</taxon>
        <taxon>Xylariales incertae sedis</taxon>
        <taxon>Monosporascus</taxon>
    </lineage>
</organism>
<dbReference type="Pfam" id="PF08450">
    <property type="entry name" value="SGL"/>
    <property type="match status" value="1"/>
</dbReference>
<evidence type="ECO:0000256" key="1">
    <source>
        <dbReference type="SAM" id="SignalP"/>
    </source>
</evidence>
<protein>
    <recommendedName>
        <fullName evidence="2">SMP-30/Gluconolactonase/LRE-like region domain-containing protein</fullName>
    </recommendedName>
</protein>
<comment type="caution">
    <text evidence="3">The sequence shown here is derived from an EMBL/GenBank/DDBJ whole genome shotgun (WGS) entry which is preliminary data.</text>
</comment>
<evidence type="ECO:0000313" key="3">
    <source>
        <dbReference type="EMBL" id="RYO86228.1"/>
    </source>
</evidence>
<feature type="chain" id="PRO_5046287668" description="SMP-30/Gluconolactonase/LRE-like region domain-containing protein" evidence="1">
    <location>
        <begin position="20"/>
        <end position="460"/>
    </location>
</feature>